<dbReference type="GO" id="GO:0016020">
    <property type="term" value="C:membrane"/>
    <property type="evidence" value="ECO:0007669"/>
    <property type="project" value="UniProtKB-SubCell"/>
</dbReference>
<keyword evidence="5 7" id="KW-1133">Transmembrane helix</keyword>
<dbReference type="EMBL" id="NUEQ01000002">
    <property type="protein sequence ID" value="PEJ38249.1"/>
    <property type="molecule type" value="Genomic_DNA"/>
</dbReference>
<dbReference type="PANTHER" id="PTHR43840:SF50">
    <property type="entry name" value="MANGANESE EFFLUX SYSTEM PROTEIN MNES"/>
    <property type="match status" value="1"/>
</dbReference>
<evidence type="ECO:0000313" key="10">
    <source>
        <dbReference type="EMBL" id="PEJ38249.1"/>
    </source>
</evidence>
<dbReference type="InterPro" id="IPR036837">
    <property type="entry name" value="Cation_efflux_CTD_sf"/>
</dbReference>
<dbReference type="Proteomes" id="UP000220106">
    <property type="component" value="Unassembled WGS sequence"/>
</dbReference>
<evidence type="ECO:0000256" key="5">
    <source>
        <dbReference type="ARBA" id="ARBA00022989"/>
    </source>
</evidence>
<gene>
    <name evidence="10" type="ORF">CN689_00405</name>
</gene>
<dbReference type="Gene3D" id="3.30.70.1350">
    <property type="entry name" value="Cation efflux protein, cytoplasmic domain"/>
    <property type="match status" value="1"/>
</dbReference>
<evidence type="ECO:0000256" key="7">
    <source>
        <dbReference type="SAM" id="Phobius"/>
    </source>
</evidence>
<accession>A0AAX0RSZ8</accession>
<evidence type="ECO:0000256" key="3">
    <source>
        <dbReference type="ARBA" id="ARBA00022448"/>
    </source>
</evidence>
<evidence type="ECO:0000256" key="6">
    <source>
        <dbReference type="ARBA" id="ARBA00023136"/>
    </source>
</evidence>
<dbReference type="Pfam" id="PF01545">
    <property type="entry name" value="Cation_efflux"/>
    <property type="match status" value="1"/>
</dbReference>
<dbReference type="SUPFAM" id="SSF161111">
    <property type="entry name" value="Cation efflux protein transmembrane domain-like"/>
    <property type="match status" value="1"/>
</dbReference>
<keyword evidence="4 7" id="KW-0812">Transmembrane</keyword>
<feature type="transmembrane region" description="Helical" evidence="7">
    <location>
        <begin position="118"/>
        <end position="135"/>
    </location>
</feature>
<evidence type="ECO:0000256" key="2">
    <source>
        <dbReference type="ARBA" id="ARBA00008114"/>
    </source>
</evidence>
<dbReference type="SUPFAM" id="SSF160240">
    <property type="entry name" value="Cation efflux protein cytoplasmic domain-like"/>
    <property type="match status" value="1"/>
</dbReference>
<feature type="transmembrane region" description="Helical" evidence="7">
    <location>
        <begin position="87"/>
        <end position="106"/>
    </location>
</feature>
<protein>
    <submittedName>
        <fullName evidence="10">Transporter</fullName>
    </submittedName>
</protein>
<dbReference type="RefSeq" id="WP_098174471.1">
    <property type="nucleotide sequence ID" value="NZ_NUEQ01000002.1"/>
</dbReference>
<dbReference type="InterPro" id="IPR027469">
    <property type="entry name" value="Cation_efflux_TMD_sf"/>
</dbReference>
<evidence type="ECO:0000259" key="9">
    <source>
        <dbReference type="Pfam" id="PF16916"/>
    </source>
</evidence>
<comment type="caution">
    <text evidence="10">The sequence shown here is derived from an EMBL/GenBank/DDBJ whole genome shotgun (WGS) entry which is preliminary data.</text>
</comment>
<dbReference type="NCBIfam" id="TIGR01297">
    <property type="entry name" value="CDF"/>
    <property type="match status" value="1"/>
</dbReference>
<organism evidence="10 11">
    <name type="scientific">Peribacillus butanolivorans</name>
    <dbReference type="NCBI Taxonomy" id="421767"/>
    <lineage>
        <taxon>Bacteria</taxon>
        <taxon>Bacillati</taxon>
        <taxon>Bacillota</taxon>
        <taxon>Bacilli</taxon>
        <taxon>Bacillales</taxon>
        <taxon>Bacillaceae</taxon>
        <taxon>Peribacillus</taxon>
    </lineage>
</organism>
<dbReference type="AlphaFoldDB" id="A0AAX0RSZ8"/>
<dbReference type="InterPro" id="IPR058533">
    <property type="entry name" value="Cation_efflux_TM"/>
</dbReference>
<dbReference type="GO" id="GO:0008324">
    <property type="term" value="F:monoatomic cation transmembrane transporter activity"/>
    <property type="evidence" value="ECO:0007669"/>
    <property type="project" value="InterPro"/>
</dbReference>
<feature type="transmembrane region" description="Helical" evidence="7">
    <location>
        <begin position="15"/>
        <end position="35"/>
    </location>
</feature>
<evidence type="ECO:0000259" key="8">
    <source>
        <dbReference type="Pfam" id="PF01545"/>
    </source>
</evidence>
<dbReference type="Pfam" id="PF16916">
    <property type="entry name" value="ZT_dimer"/>
    <property type="match status" value="1"/>
</dbReference>
<dbReference type="InterPro" id="IPR027470">
    <property type="entry name" value="Cation_efflux_CTD"/>
</dbReference>
<comment type="similarity">
    <text evidence="2">Belongs to the cation diffusion facilitator (CDF) transporter (TC 2.A.4) family.</text>
</comment>
<reference evidence="10 11" key="1">
    <citation type="submission" date="2017-09" db="EMBL/GenBank/DDBJ databases">
        <title>Large-scale bioinformatics analysis of Bacillus genomes uncovers conserved roles of natural products in bacterial physiology.</title>
        <authorList>
            <consortium name="Agbiome Team Llc"/>
            <person name="Bleich R.M."/>
            <person name="Kirk G.J."/>
            <person name="Santa Maria K.C."/>
            <person name="Allen S.E."/>
            <person name="Farag S."/>
            <person name="Shank E.A."/>
            <person name="Bowers A."/>
        </authorList>
    </citation>
    <scope>NUCLEOTIDE SEQUENCE [LARGE SCALE GENOMIC DNA]</scope>
    <source>
        <strain evidence="10 11">AFS003229</strain>
    </source>
</reference>
<keyword evidence="6 7" id="KW-0472">Membrane</keyword>
<evidence type="ECO:0000256" key="4">
    <source>
        <dbReference type="ARBA" id="ARBA00022692"/>
    </source>
</evidence>
<evidence type="ECO:0000256" key="1">
    <source>
        <dbReference type="ARBA" id="ARBA00004141"/>
    </source>
</evidence>
<comment type="subcellular location">
    <subcellularLocation>
        <location evidence="1">Membrane</location>
        <topology evidence="1">Multi-pass membrane protein</topology>
    </subcellularLocation>
</comment>
<evidence type="ECO:0000313" key="11">
    <source>
        <dbReference type="Proteomes" id="UP000220106"/>
    </source>
</evidence>
<feature type="domain" description="Cation efflux protein transmembrane" evidence="8">
    <location>
        <begin position="16"/>
        <end position="208"/>
    </location>
</feature>
<dbReference type="InterPro" id="IPR050291">
    <property type="entry name" value="CDF_Transporter"/>
</dbReference>
<keyword evidence="3" id="KW-0813">Transport</keyword>
<proteinExistence type="inferred from homology"/>
<dbReference type="PANTHER" id="PTHR43840">
    <property type="entry name" value="MITOCHONDRIAL METAL TRANSPORTER 1-RELATED"/>
    <property type="match status" value="1"/>
</dbReference>
<sequence length="289" mass="31871">MEQQKYNELKMGERGVILSICTYIFLSAAKLFIGYSADSEALKADGLNNLTDIIASIAVLIGLKIAQKPADENHPYGHWKSETVASMVASFIMVAVGIQVLYTAISSVFEGRKESPDLIAAWTGMFCAIVIYFVYRYNRNLAKKINSQSVMAAAKDNLSDAWVSIGTVVGIIGSQFNLAWLDPVAAVIVGLLICKTGWDIFREASLNLTDGFDEELIENYKNTILNTYGVKGVKDIRARNYGNNTVVDAVILVNSTLEIKDAHDISTKVENVLKTEHDVYEVHIHVEPN</sequence>
<feature type="domain" description="Cation efflux protein cytoplasmic" evidence="9">
    <location>
        <begin position="213"/>
        <end position="288"/>
    </location>
</feature>
<name>A0AAX0RSZ8_9BACI</name>
<dbReference type="InterPro" id="IPR002524">
    <property type="entry name" value="Cation_efflux"/>
</dbReference>
<dbReference type="Gene3D" id="1.20.1510.10">
    <property type="entry name" value="Cation efflux protein transmembrane domain"/>
    <property type="match status" value="1"/>
</dbReference>
<dbReference type="FunFam" id="1.20.1510.10:FF:000006">
    <property type="entry name" value="Divalent cation efflux transporter"/>
    <property type="match status" value="1"/>
</dbReference>